<accession>A0A1H5RGV4</accession>
<protein>
    <recommendedName>
        <fullName evidence="3">DUF1795 domain-containing protein</fullName>
    </recommendedName>
</protein>
<name>A0A1H5RGV4_9PSEU</name>
<keyword evidence="2" id="KW-1185">Reference proteome</keyword>
<dbReference type="Proteomes" id="UP000198878">
    <property type="component" value="Unassembled WGS sequence"/>
</dbReference>
<evidence type="ECO:0000313" key="2">
    <source>
        <dbReference type="Proteomes" id="UP000198878"/>
    </source>
</evidence>
<dbReference type="EMBL" id="FNUJ01000011">
    <property type="protein sequence ID" value="SEF36701.1"/>
    <property type="molecule type" value="Genomic_DNA"/>
</dbReference>
<reference evidence="2" key="1">
    <citation type="submission" date="2016-10" db="EMBL/GenBank/DDBJ databases">
        <authorList>
            <person name="Varghese N."/>
            <person name="Submissions S."/>
        </authorList>
    </citation>
    <scope>NUCLEOTIDE SEQUENCE [LARGE SCALE GENOMIC DNA]</scope>
    <source>
        <strain evidence="2">DSM 44654</strain>
    </source>
</reference>
<gene>
    <name evidence="1" type="ORF">SAMN05421837_111122</name>
</gene>
<sequence length="191" mass="19986">MNKKLAGSAVVGAAVLAIVAALIWGGEEAPAAAPPPPPTPTTTTLPYQATKEIYDFPAEPGSESGGFDFEIPVPTGWAVTHDKDRATYRSGELVLETDRVPITQEDALGGLQAIAKASPYGGTVAKHADVAYDEAAEWDYSYVRDGVLRQVNLVGVGVGDVLITIRYEAPQPEFLGHLNVLADALEVSGAG</sequence>
<dbReference type="AlphaFoldDB" id="A0A1H5RGV4"/>
<dbReference type="OrthoDB" id="3623406at2"/>
<proteinExistence type="predicted"/>
<organism evidence="1 2">
    <name type="scientific">Amycolatopsis pretoriensis</name>
    <dbReference type="NCBI Taxonomy" id="218821"/>
    <lineage>
        <taxon>Bacteria</taxon>
        <taxon>Bacillati</taxon>
        <taxon>Actinomycetota</taxon>
        <taxon>Actinomycetes</taxon>
        <taxon>Pseudonocardiales</taxon>
        <taxon>Pseudonocardiaceae</taxon>
        <taxon>Amycolatopsis</taxon>
    </lineage>
</organism>
<evidence type="ECO:0000313" key="1">
    <source>
        <dbReference type="EMBL" id="SEF36701.1"/>
    </source>
</evidence>
<evidence type="ECO:0008006" key="3">
    <source>
        <dbReference type="Google" id="ProtNLM"/>
    </source>
</evidence>
<dbReference type="RefSeq" id="WP_086675177.1">
    <property type="nucleotide sequence ID" value="NZ_FNUJ01000011.1"/>
</dbReference>